<evidence type="ECO:0000313" key="1">
    <source>
        <dbReference type="EMBL" id="SJZ65562.1"/>
    </source>
</evidence>
<protein>
    <submittedName>
        <fullName evidence="1">Uncharacterized protein</fullName>
    </submittedName>
</protein>
<organism evidence="1 2">
    <name type="scientific">Segatella oulorum</name>
    <dbReference type="NCBI Taxonomy" id="28136"/>
    <lineage>
        <taxon>Bacteria</taxon>
        <taxon>Pseudomonadati</taxon>
        <taxon>Bacteroidota</taxon>
        <taxon>Bacteroidia</taxon>
        <taxon>Bacteroidales</taxon>
        <taxon>Prevotellaceae</taxon>
        <taxon>Segatella</taxon>
    </lineage>
</organism>
<name>A0A1T4MF44_9BACT</name>
<dbReference type="EMBL" id="FUXK01000006">
    <property type="protein sequence ID" value="SJZ65562.1"/>
    <property type="molecule type" value="Genomic_DNA"/>
</dbReference>
<gene>
    <name evidence="1" type="ORF">SAMN02745202_00725</name>
</gene>
<sequence length="68" mass="7663">MRQVGQQPISFGQPHPRQRLNKMVQIAPQCRTDCATKAHSLPRNIAHFVQAAQQEGKNNAEKSMIKPD</sequence>
<reference evidence="1 2" key="1">
    <citation type="submission" date="2017-02" db="EMBL/GenBank/DDBJ databases">
        <authorList>
            <person name="Peterson S.W."/>
        </authorList>
    </citation>
    <scope>NUCLEOTIDE SEQUENCE [LARGE SCALE GENOMIC DNA]</scope>
    <source>
        <strain evidence="1 2">ATCC 43324</strain>
    </source>
</reference>
<accession>A0A1T4MF44</accession>
<dbReference type="Proteomes" id="UP000190065">
    <property type="component" value="Unassembled WGS sequence"/>
</dbReference>
<dbReference type="STRING" id="28136.SAMN02745202_00725"/>
<proteinExistence type="predicted"/>
<evidence type="ECO:0000313" key="2">
    <source>
        <dbReference type="Proteomes" id="UP000190065"/>
    </source>
</evidence>
<dbReference type="AlphaFoldDB" id="A0A1T4MF44"/>